<reference evidence="2" key="1">
    <citation type="submission" date="2017-06" db="EMBL/GenBank/DDBJ databases">
        <authorList>
            <person name="Varghese N."/>
            <person name="Submissions S."/>
        </authorList>
    </citation>
    <scope>NUCLEOTIDE SEQUENCE [LARGE SCALE GENOMIC DNA]</scope>
    <source>
        <strain evidence="2">DSM 11116</strain>
    </source>
</reference>
<gene>
    <name evidence="1" type="ORF">SAMN06265337_3620</name>
</gene>
<dbReference type="SUPFAM" id="SSF159501">
    <property type="entry name" value="EreA/ChaN-like"/>
    <property type="match status" value="1"/>
</dbReference>
<dbReference type="PANTHER" id="PTHR31299">
    <property type="entry name" value="ESTERASE, PUTATIVE (AFU_ORTHOLOGUE AFUA_1G05850)-RELATED"/>
    <property type="match status" value="1"/>
</dbReference>
<dbReference type="Gene3D" id="3.40.1660.10">
    <property type="entry name" value="EreA-like (biosynthetic domain)"/>
    <property type="match status" value="1"/>
</dbReference>
<accession>A0A212UFF5</accession>
<dbReference type="InterPro" id="IPR007815">
    <property type="entry name" value="Emycin_Estase"/>
</dbReference>
<dbReference type="CDD" id="cd14728">
    <property type="entry name" value="Ere-like"/>
    <property type="match status" value="1"/>
</dbReference>
<dbReference type="Pfam" id="PF05139">
    <property type="entry name" value="Erythro_esteras"/>
    <property type="match status" value="1"/>
</dbReference>
<dbReference type="PANTHER" id="PTHR31299:SF0">
    <property type="entry name" value="ESTERASE, PUTATIVE (AFU_ORTHOLOGUE AFUA_1G05850)-RELATED"/>
    <property type="match status" value="1"/>
</dbReference>
<dbReference type="InterPro" id="IPR052036">
    <property type="entry name" value="Hydrolase/PRTase-associated"/>
</dbReference>
<name>A0A212UFF5_9BACT</name>
<dbReference type="GO" id="GO:0046677">
    <property type="term" value="P:response to antibiotic"/>
    <property type="evidence" value="ECO:0007669"/>
    <property type="project" value="InterPro"/>
</dbReference>
<organism evidence="1 2">
    <name type="scientific">Hymenobacter gelipurpurascens</name>
    <dbReference type="NCBI Taxonomy" id="89968"/>
    <lineage>
        <taxon>Bacteria</taxon>
        <taxon>Pseudomonadati</taxon>
        <taxon>Bacteroidota</taxon>
        <taxon>Cytophagia</taxon>
        <taxon>Cytophagales</taxon>
        <taxon>Hymenobacteraceae</taxon>
        <taxon>Hymenobacter</taxon>
    </lineage>
</organism>
<dbReference type="AlphaFoldDB" id="A0A212UFF5"/>
<dbReference type="InterPro" id="IPR014622">
    <property type="entry name" value="UCP036794_erythomycin"/>
</dbReference>
<dbReference type="EMBL" id="FYEW01000002">
    <property type="protein sequence ID" value="SNC76903.1"/>
    <property type="molecule type" value="Genomic_DNA"/>
</dbReference>
<dbReference type="Proteomes" id="UP000198131">
    <property type="component" value="Unassembled WGS sequence"/>
</dbReference>
<proteinExistence type="predicted"/>
<dbReference type="RefSeq" id="WP_088844900.1">
    <property type="nucleotide sequence ID" value="NZ_FYEW01000002.1"/>
</dbReference>
<evidence type="ECO:0000313" key="2">
    <source>
        <dbReference type="Proteomes" id="UP000198131"/>
    </source>
</evidence>
<dbReference type="Gene3D" id="1.20.1440.30">
    <property type="entry name" value="Biosynthetic Protein domain"/>
    <property type="match status" value="1"/>
</dbReference>
<sequence length="431" mass="49237">MKTTFPTHPLRRASDLDPLLEAIGEARVVLLGEASHGTSEFYTWRTALTKLLIQEKGFQFMAVEGDWPDCFEVNAAIKHNTPTHAPASSVLSTFNRWPTWMWGNWEIVALVEWLREHNQALADDKQIGFYGLDVYSLWESLQEILHYVEKQGDGAVQAAHKAFRCFEPYSEDPQEYAQAVAFVSEDCEDEVTEMLRALRRQVRDLPPGGLRAQEQKFNAEQNALVAVNAERYYRAMIRGGAASWNVRDQHMMETLTRLLDLHGPNSKAIIWEHNTHIGDARYTDMRDDQMVNVGQLAREAYGRDNVFAVGFGTYQGTVVAGKKWGATPEVMTVPEARRSSWEHMLHQQLKGDNALLFSEELRGHPLLAHSVGHRAIGVVYRPEFEQFGNYVPTQIPERYDAFMFFDQTRALHALPTEADTHTPPDLYPWNY</sequence>
<dbReference type="PIRSF" id="PIRSF036794">
    <property type="entry name" value="UCP_erythr_ester"/>
    <property type="match status" value="1"/>
</dbReference>
<evidence type="ECO:0000313" key="1">
    <source>
        <dbReference type="EMBL" id="SNC76903.1"/>
    </source>
</evidence>
<protein>
    <submittedName>
        <fullName evidence="1">Erythromycin esterase homolog</fullName>
    </submittedName>
</protein>
<dbReference type="Gene3D" id="3.30.1870.10">
    <property type="entry name" value="EreA-like, domain 2"/>
    <property type="match status" value="1"/>
</dbReference>
<keyword evidence="2" id="KW-1185">Reference proteome</keyword>
<dbReference type="OrthoDB" id="9810066at2"/>